<evidence type="ECO:0000256" key="1">
    <source>
        <dbReference type="ARBA" id="ARBA00000900"/>
    </source>
</evidence>
<dbReference type="SMART" id="SM00744">
    <property type="entry name" value="RINGv"/>
    <property type="match status" value="1"/>
</dbReference>
<dbReference type="InterPro" id="IPR011016">
    <property type="entry name" value="Znf_RING-CH"/>
</dbReference>
<evidence type="ECO:0000259" key="8">
    <source>
        <dbReference type="PROSITE" id="PS50089"/>
    </source>
</evidence>
<dbReference type="Pfam" id="PF13639">
    <property type="entry name" value="zf-RING_2"/>
    <property type="match status" value="1"/>
</dbReference>
<dbReference type="InterPro" id="IPR013083">
    <property type="entry name" value="Znf_RING/FYVE/PHD"/>
</dbReference>
<dbReference type="SUPFAM" id="SSF57850">
    <property type="entry name" value="RING/U-box"/>
    <property type="match status" value="1"/>
</dbReference>
<reference evidence="9" key="1">
    <citation type="submission" date="2020-05" db="EMBL/GenBank/DDBJ databases">
        <title>WGS assembly of Corymbia citriodora subspecies variegata.</title>
        <authorList>
            <person name="Barry K."/>
            <person name="Hundley H."/>
            <person name="Shu S."/>
            <person name="Jenkins J."/>
            <person name="Grimwood J."/>
            <person name="Baten A."/>
        </authorList>
    </citation>
    <scope>NUCLEOTIDE SEQUENCE</scope>
    <source>
        <strain evidence="9">CV2-018</strain>
    </source>
</reference>
<evidence type="ECO:0000256" key="4">
    <source>
        <dbReference type="ARBA" id="ARBA00022771"/>
    </source>
</evidence>
<dbReference type="Proteomes" id="UP000806378">
    <property type="component" value="Unassembled WGS sequence"/>
</dbReference>
<dbReference type="PANTHER" id="PTHR15710">
    <property type="entry name" value="E3 UBIQUITIN-PROTEIN LIGASE PRAJA"/>
    <property type="match status" value="1"/>
</dbReference>
<dbReference type="SMART" id="SM00184">
    <property type="entry name" value="RING"/>
    <property type="match status" value="1"/>
</dbReference>
<keyword evidence="5" id="KW-0862">Zinc</keyword>
<dbReference type="PROSITE" id="PS50089">
    <property type="entry name" value="ZF_RING_2"/>
    <property type="match status" value="1"/>
</dbReference>
<dbReference type="PANTHER" id="PTHR15710:SF243">
    <property type="entry name" value="E3 UBIQUITIN-PROTEIN LIGASE PRAJA-2 ISOFORM X1"/>
    <property type="match status" value="1"/>
</dbReference>
<name>A0A8T0CRE6_CORYI</name>
<keyword evidence="4 6" id="KW-0863">Zinc-finger</keyword>
<dbReference type="GO" id="GO:0005737">
    <property type="term" value="C:cytoplasm"/>
    <property type="evidence" value="ECO:0007669"/>
    <property type="project" value="TreeGrafter"/>
</dbReference>
<evidence type="ECO:0000256" key="3">
    <source>
        <dbReference type="ARBA" id="ARBA00022723"/>
    </source>
</evidence>
<keyword evidence="3" id="KW-0479">Metal-binding</keyword>
<comment type="catalytic activity">
    <reaction evidence="1">
        <text>S-ubiquitinyl-[E2 ubiquitin-conjugating enzyme]-L-cysteine + [acceptor protein]-L-lysine = [E2 ubiquitin-conjugating enzyme]-L-cysteine + N(6)-ubiquitinyl-[acceptor protein]-L-lysine.</text>
        <dbReference type="EC" id="2.3.2.27"/>
    </reaction>
</comment>
<accession>A0A8T0CRE6</accession>
<dbReference type="Gramene" id="rna-gnl|WGS:JABURB|Cocit.L1513.1">
    <property type="protein sequence ID" value="cds-KAF7848846.1"/>
    <property type="gene ID" value="gene-BT93_L1513"/>
</dbReference>
<evidence type="ECO:0000256" key="5">
    <source>
        <dbReference type="ARBA" id="ARBA00022833"/>
    </source>
</evidence>
<comment type="caution">
    <text evidence="9">The sequence shown here is derived from an EMBL/GenBank/DDBJ whole genome shotgun (WGS) entry which is preliminary data.</text>
</comment>
<dbReference type="GO" id="GO:0008270">
    <property type="term" value="F:zinc ion binding"/>
    <property type="evidence" value="ECO:0007669"/>
    <property type="project" value="UniProtKB-KW"/>
</dbReference>
<gene>
    <name evidence="9" type="ORF">BT93_L1513</name>
</gene>
<dbReference type="OrthoDB" id="4348522at2759"/>
<dbReference type="GO" id="GO:0061630">
    <property type="term" value="F:ubiquitin protein ligase activity"/>
    <property type="evidence" value="ECO:0007669"/>
    <property type="project" value="UniProtKB-EC"/>
</dbReference>
<dbReference type="EMBL" id="MU089957">
    <property type="protein sequence ID" value="KAF7848846.1"/>
    <property type="molecule type" value="Genomic_DNA"/>
</dbReference>
<keyword evidence="10" id="KW-1185">Reference proteome</keyword>
<organism evidence="9 10">
    <name type="scientific">Corymbia citriodora subsp. variegata</name>
    <dbReference type="NCBI Taxonomy" id="360336"/>
    <lineage>
        <taxon>Eukaryota</taxon>
        <taxon>Viridiplantae</taxon>
        <taxon>Streptophyta</taxon>
        <taxon>Embryophyta</taxon>
        <taxon>Tracheophyta</taxon>
        <taxon>Spermatophyta</taxon>
        <taxon>Magnoliopsida</taxon>
        <taxon>eudicotyledons</taxon>
        <taxon>Gunneridae</taxon>
        <taxon>Pentapetalae</taxon>
        <taxon>rosids</taxon>
        <taxon>malvids</taxon>
        <taxon>Myrtales</taxon>
        <taxon>Myrtaceae</taxon>
        <taxon>Myrtoideae</taxon>
        <taxon>Eucalypteae</taxon>
        <taxon>Corymbia</taxon>
    </lineage>
</organism>
<sequence length="141" mass="15594">MDRFYTDSVSHLENVLRSDQYSHLQMMPAEMACKVIVRRRDRYDILPEAAIGHPSDSRAFPAAQEAVDSPEKTNIDGGSQEGLGGAGEPCAICFEDMNLREGGVACMPCKHKLHRNCLARWLKMSNLCPLCRSAMLAGRPA</sequence>
<dbReference type="Gene3D" id="3.30.40.10">
    <property type="entry name" value="Zinc/RING finger domain, C3HC4 (zinc finger)"/>
    <property type="match status" value="1"/>
</dbReference>
<dbReference type="GO" id="GO:0016567">
    <property type="term" value="P:protein ubiquitination"/>
    <property type="evidence" value="ECO:0007669"/>
    <property type="project" value="TreeGrafter"/>
</dbReference>
<evidence type="ECO:0000313" key="9">
    <source>
        <dbReference type="EMBL" id="KAF7848846.1"/>
    </source>
</evidence>
<dbReference type="EC" id="2.3.2.27" evidence="2"/>
<evidence type="ECO:0000256" key="2">
    <source>
        <dbReference type="ARBA" id="ARBA00012483"/>
    </source>
</evidence>
<proteinExistence type="predicted"/>
<evidence type="ECO:0000256" key="7">
    <source>
        <dbReference type="SAM" id="MobiDB-lite"/>
    </source>
</evidence>
<feature type="region of interest" description="Disordered" evidence="7">
    <location>
        <begin position="56"/>
        <end position="81"/>
    </location>
</feature>
<dbReference type="AlphaFoldDB" id="A0A8T0CRE6"/>
<protein>
    <recommendedName>
        <fullName evidence="2">RING-type E3 ubiquitin transferase</fullName>
        <ecNumber evidence="2">2.3.2.27</ecNumber>
    </recommendedName>
</protein>
<evidence type="ECO:0000313" key="10">
    <source>
        <dbReference type="Proteomes" id="UP000806378"/>
    </source>
</evidence>
<feature type="domain" description="RING-type" evidence="8">
    <location>
        <begin position="90"/>
        <end position="132"/>
    </location>
</feature>
<evidence type="ECO:0000256" key="6">
    <source>
        <dbReference type="PROSITE-ProRule" id="PRU00175"/>
    </source>
</evidence>
<dbReference type="InterPro" id="IPR001841">
    <property type="entry name" value="Znf_RING"/>
</dbReference>